<reference evidence="2" key="2">
    <citation type="submission" date="2020-09" db="EMBL/GenBank/DDBJ databases">
        <authorList>
            <person name="Sun Q."/>
            <person name="Zhou Y."/>
        </authorList>
    </citation>
    <scope>NUCLEOTIDE SEQUENCE</scope>
    <source>
        <strain evidence="2">CGMCC 1.15290</strain>
    </source>
</reference>
<dbReference type="Proteomes" id="UP000627292">
    <property type="component" value="Unassembled WGS sequence"/>
</dbReference>
<evidence type="ECO:0000256" key="1">
    <source>
        <dbReference type="SAM" id="SignalP"/>
    </source>
</evidence>
<evidence type="ECO:0000313" key="3">
    <source>
        <dbReference type="Proteomes" id="UP000627292"/>
    </source>
</evidence>
<name>A0A917MQI4_9BACT</name>
<dbReference type="RefSeq" id="WP_188950008.1">
    <property type="nucleotide sequence ID" value="NZ_BMIB01000001.1"/>
</dbReference>
<comment type="caution">
    <text evidence="2">The sequence shown here is derived from an EMBL/GenBank/DDBJ whole genome shotgun (WGS) entry which is preliminary data.</text>
</comment>
<dbReference type="AlphaFoldDB" id="A0A917MQI4"/>
<keyword evidence="3" id="KW-1185">Reference proteome</keyword>
<accession>A0A917MQI4</accession>
<organism evidence="2 3">
    <name type="scientific">Filimonas zeae</name>
    <dbReference type="NCBI Taxonomy" id="1737353"/>
    <lineage>
        <taxon>Bacteria</taxon>
        <taxon>Pseudomonadati</taxon>
        <taxon>Bacteroidota</taxon>
        <taxon>Chitinophagia</taxon>
        <taxon>Chitinophagales</taxon>
        <taxon>Chitinophagaceae</taxon>
        <taxon>Filimonas</taxon>
    </lineage>
</organism>
<dbReference type="EMBL" id="BMIB01000001">
    <property type="protein sequence ID" value="GGH57850.1"/>
    <property type="molecule type" value="Genomic_DNA"/>
</dbReference>
<dbReference type="Gene3D" id="2.120.10.30">
    <property type="entry name" value="TolB, C-terminal domain"/>
    <property type="match status" value="1"/>
</dbReference>
<gene>
    <name evidence="2" type="ORF">GCM10011379_02970</name>
</gene>
<reference evidence="2" key="1">
    <citation type="journal article" date="2014" name="Int. J. Syst. Evol. Microbiol.">
        <title>Complete genome sequence of Corynebacterium casei LMG S-19264T (=DSM 44701T), isolated from a smear-ripened cheese.</title>
        <authorList>
            <consortium name="US DOE Joint Genome Institute (JGI-PGF)"/>
            <person name="Walter F."/>
            <person name="Albersmeier A."/>
            <person name="Kalinowski J."/>
            <person name="Ruckert C."/>
        </authorList>
    </citation>
    <scope>NUCLEOTIDE SEQUENCE</scope>
    <source>
        <strain evidence="2">CGMCC 1.15290</strain>
    </source>
</reference>
<feature type="chain" id="PRO_5036972575" evidence="1">
    <location>
        <begin position="30"/>
        <end position="286"/>
    </location>
</feature>
<dbReference type="SUPFAM" id="SSF63829">
    <property type="entry name" value="Calcium-dependent phosphotriesterase"/>
    <property type="match status" value="1"/>
</dbReference>
<proteinExistence type="predicted"/>
<dbReference type="InterPro" id="IPR011042">
    <property type="entry name" value="6-blade_b-propeller_TolB-like"/>
</dbReference>
<keyword evidence="1" id="KW-0732">Signal</keyword>
<protein>
    <submittedName>
        <fullName evidence="2">ATP/GTP-binding protein</fullName>
    </submittedName>
</protein>
<feature type="signal peptide" evidence="1">
    <location>
        <begin position="1"/>
        <end position="29"/>
    </location>
</feature>
<evidence type="ECO:0000313" key="2">
    <source>
        <dbReference type="EMBL" id="GGH57850.1"/>
    </source>
</evidence>
<sequence>MFIAIVIKNRSMKCLIALPLLVFSLVSNAQTRLTQQWVTDTVLHVPESVLYHHGENILYVSQIGNNPNANKDGKGSIAKLSPDGKILDSAWVTGLNAPKGMGRYGNLLYVADATEVAVIDMKKAAIAYRIPIDSAVFLNDITIDKQGNVYVSDSRRNKVHVIRRKQASLYLDDVNNANGLLAADGVLYVLSAGRLLEVNEDKKITVIATGMEKSTDGLVQISENQFIITSWAGVIYSVKKDGTVKQLEDYRSTKTNTADIGYNPKTRMLYVPTFWKNKVMAFRVEQ</sequence>